<dbReference type="AlphaFoldDB" id="A0A8J7QB59"/>
<reference evidence="1" key="1">
    <citation type="submission" date="2021-03" db="EMBL/GenBank/DDBJ databases">
        <authorList>
            <person name="Wang G."/>
        </authorList>
    </citation>
    <scope>NUCLEOTIDE SEQUENCE</scope>
    <source>
        <strain evidence="1">KCTC 12899</strain>
    </source>
</reference>
<accession>A0A8J7QB59</accession>
<comment type="caution">
    <text evidence="1">The sequence shown here is derived from an EMBL/GenBank/DDBJ whole genome shotgun (WGS) entry which is preliminary data.</text>
</comment>
<dbReference type="EMBL" id="JAFREP010000022">
    <property type="protein sequence ID" value="MBO1321222.1"/>
    <property type="molecule type" value="Genomic_DNA"/>
</dbReference>
<keyword evidence="2" id="KW-1185">Reference proteome</keyword>
<evidence type="ECO:0000313" key="2">
    <source>
        <dbReference type="Proteomes" id="UP000664417"/>
    </source>
</evidence>
<dbReference type="Proteomes" id="UP000664417">
    <property type="component" value="Unassembled WGS sequence"/>
</dbReference>
<protein>
    <submittedName>
        <fullName evidence="1">Uncharacterized protein</fullName>
    </submittedName>
</protein>
<proteinExistence type="predicted"/>
<gene>
    <name evidence="1" type="ORF">J3U88_22265</name>
</gene>
<organism evidence="1 2">
    <name type="scientific">Acanthopleuribacter pedis</name>
    <dbReference type="NCBI Taxonomy" id="442870"/>
    <lineage>
        <taxon>Bacteria</taxon>
        <taxon>Pseudomonadati</taxon>
        <taxon>Acidobacteriota</taxon>
        <taxon>Holophagae</taxon>
        <taxon>Acanthopleuribacterales</taxon>
        <taxon>Acanthopleuribacteraceae</taxon>
        <taxon>Acanthopleuribacter</taxon>
    </lineage>
</organism>
<sequence>MNKKACLFSCLGCGGILSVVLVAMGILTYQTFQQMSEGFTSPGTVASSVLADGETYPPGYAAVVGFGIPFSFDFIMMGEVQTEIQTEDPFEKLAVSLENTDPSLTLLKMKGAYNDPQLESFLKDGSQSSFHYAQFNVLFHADDQAQRGFFGHGSGEILYLSTNGRVVLSGEQGSTLQGAYTLFYSKCSDGRAVLGLWFDQRAPDEVVEGGPVDPNAFREMVAYFSFCP</sequence>
<evidence type="ECO:0000313" key="1">
    <source>
        <dbReference type="EMBL" id="MBO1321222.1"/>
    </source>
</evidence>
<name>A0A8J7QB59_9BACT</name>
<dbReference type="RefSeq" id="WP_207861196.1">
    <property type="nucleotide sequence ID" value="NZ_JAFREP010000022.1"/>
</dbReference>